<evidence type="ECO:0000259" key="6">
    <source>
        <dbReference type="PROSITE" id="PS50097"/>
    </source>
</evidence>
<dbReference type="EMBL" id="BQXS01012589">
    <property type="protein sequence ID" value="GKT25479.1"/>
    <property type="molecule type" value="Genomic_DNA"/>
</dbReference>
<feature type="domain" description="BTB" evidence="6">
    <location>
        <begin position="190"/>
        <end position="247"/>
    </location>
</feature>
<dbReference type="CDD" id="cd18186">
    <property type="entry name" value="BTB_POZ_ZBTB_KLHL-like"/>
    <property type="match status" value="1"/>
</dbReference>
<feature type="domain" description="DOC" evidence="7">
    <location>
        <begin position="1"/>
        <end position="171"/>
    </location>
</feature>
<evidence type="ECO:0000256" key="3">
    <source>
        <dbReference type="ARBA" id="ARBA00022776"/>
    </source>
</evidence>
<evidence type="ECO:0000256" key="5">
    <source>
        <dbReference type="ARBA" id="ARBA00023306"/>
    </source>
</evidence>
<dbReference type="InterPro" id="IPR000210">
    <property type="entry name" value="BTB/POZ_dom"/>
</dbReference>
<proteinExistence type="inferred from homology"/>
<dbReference type="PANTHER" id="PTHR12936">
    <property type="entry name" value="ANAPHASE-PROMOTING COMPLEX 10"/>
    <property type="match status" value="1"/>
</dbReference>
<dbReference type="InterPro" id="IPR016901">
    <property type="entry name" value="APC10/Doc1"/>
</dbReference>
<keyword evidence="3" id="KW-0498">Mitosis</keyword>
<dbReference type="InterPro" id="IPR011333">
    <property type="entry name" value="SKP1/BTB/POZ_sf"/>
</dbReference>
<dbReference type="PROSITE" id="PS50097">
    <property type="entry name" value="BTB"/>
    <property type="match status" value="1"/>
</dbReference>
<keyword evidence="9" id="KW-1185">Reference proteome</keyword>
<keyword evidence="4" id="KW-0833">Ubl conjugation pathway</keyword>
<evidence type="ECO:0008006" key="10">
    <source>
        <dbReference type="Google" id="ProtNLM"/>
    </source>
</evidence>
<gene>
    <name evidence="8" type="ORF">ADUPG1_013052</name>
</gene>
<dbReference type="InterPro" id="IPR008979">
    <property type="entry name" value="Galactose-bd-like_sf"/>
</dbReference>
<sequence length="486" mass="53541">MSISPVSEIPSTQRLIELTGACFSANSRSDTVSRLCNSNTGDYWQSSASCPHIVTITLPQLSSIDTVWMYGNSSDASYQPCDLRVQLKGNSGTELLSKTFSITQSTGWFGLEMDHRPMNVQKVVFSITRNHRGGCDTRVRLISISKLSGGNIIFSPQKVRSRLQLDVLSLLPSPLRPTNPGLLSFKDIPTDVNVVCEDVMYPAHMFILASRWKNLEKLFDEETMVVDLSSFPSSHVCQLLWYTYSGKAKKIFGLFKAGFASSETVAFGGKISIPEVVMEIAEIACEVGCQGLQSICDSIIASKILATPECVTGKLIKSLQERKSAVLEDALFSILEDDKEMAKKYLPYLSKDLIRRFVQSSIAGHAASGPFTLSSLLPIASGGSTQTVTIGSLLYHVLPRAPALGDRVCIKRDVKEPEFGMQEATHEMVGVIVDEEKETNSVFIRFGPDIPRWKGLISEIHVVWGGSSEDDEWSREEDAVCYDIQV</sequence>
<name>A0ABQ5K585_9EUKA</name>
<reference evidence="8" key="1">
    <citation type="submission" date="2022-03" db="EMBL/GenBank/DDBJ databases">
        <title>Draft genome sequence of Aduncisulcus paluster, a free-living microaerophilic Fornicata.</title>
        <authorList>
            <person name="Yuyama I."/>
            <person name="Kume K."/>
            <person name="Tamura T."/>
            <person name="Inagaki Y."/>
            <person name="Hashimoto T."/>
        </authorList>
    </citation>
    <scope>NUCLEOTIDE SEQUENCE</scope>
    <source>
        <strain evidence="8">NY0171</strain>
    </source>
</reference>
<dbReference type="Pfam" id="PF00651">
    <property type="entry name" value="BTB"/>
    <property type="match status" value="1"/>
</dbReference>
<evidence type="ECO:0000256" key="2">
    <source>
        <dbReference type="ARBA" id="ARBA00022618"/>
    </source>
</evidence>
<dbReference type="Gene3D" id="3.30.710.10">
    <property type="entry name" value="Potassium Channel Kv1.1, Chain A"/>
    <property type="match status" value="1"/>
</dbReference>
<dbReference type="Proteomes" id="UP001057375">
    <property type="component" value="Unassembled WGS sequence"/>
</dbReference>
<evidence type="ECO:0000256" key="4">
    <source>
        <dbReference type="ARBA" id="ARBA00022786"/>
    </source>
</evidence>
<dbReference type="PANTHER" id="PTHR12936:SF0">
    <property type="entry name" value="ANAPHASE-PROMOTING COMPLEX SUBUNIT 10"/>
    <property type="match status" value="1"/>
</dbReference>
<comment type="similarity">
    <text evidence="1">Belongs to the APC10 family.</text>
</comment>
<dbReference type="Gene3D" id="2.60.120.260">
    <property type="entry name" value="Galactose-binding domain-like"/>
    <property type="match status" value="1"/>
</dbReference>
<organism evidence="8 9">
    <name type="scientific">Aduncisulcus paluster</name>
    <dbReference type="NCBI Taxonomy" id="2918883"/>
    <lineage>
        <taxon>Eukaryota</taxon>
        <taxon>Metamonada</taxon>
        <taxon>Carpediemonas-like organisms</taxon>
        <taxon>Aduncisulcus</taxon>
    </lineage>
</organism>
<evidence type="ECO:0000313" key="8">
    <source>
        <dbReference type="EMBL" id="GKT25479.1"/>
    </source>
</evidence>
<evidence type="ECO:0000259" key="7">
    <source>
        <dbReference type="PROSITE" id="PS51284"/>
    </source>
</evidence>
<dbReference type="Pfam" id="PF03256">
    <property type="entry name" value="ANAPC10"/>
    <property type="match status" value="1"/>
</dbReference>
<dbReference type="PROSITE" id="PS51284">
    <property type="entry name" value="DOC"/>
    <property type="match status" value="1"/>
</dbReference>
<accession>A0ABQ5K585</accession>
<dbReference type="SMART" id="SM01337">
    <property type="entry name" value="APC10"/>
    <property type="match status" value="1"/>
</dbReference>
<dbReference type="SUPFAM" id="SSF54695">
    <property type="entry name" value="POZ domain"/>
    <property type="match status" value="1"/>
</dbReference>
<keyword evidence="2" id="KW-0132">Cell division</keyword>
<comment type="caution">
    <text evidence="8">The sequence shown here is derived from an EMBL/GenBank/DDBJ whole genome shotgun (WGS) entry which is preliminary data.</text>
</comment>
<dbReference type="InterPro" id="IPR004939">
    <property type="entry name" value="APC_su10/DOC_dom"/>
</dbReference>
<evidence type="ECO:0000313" key="9">
    <source>
        <dbReference type="Proteomes" id="UP001057375"/>
    </source>
</evidence>
<dbReference type="SUPFAM" id="SSF49785">
    <property type="entry name" value="Galactose-binding domain-like"/>
    <property type="match status" value="1"/>
</dbReference>
<keyword evidence="5" id="KW-0131">Cell cycle</keyword>
<protein>
    <recommendedName>
        <fullName evidence="10">BTB domain-containing protein</fullName>
    </recommendedName>
</protein>
<evidence type="ECO:0000256" key="1">
    <source>
        <dbReference type="ARBA" id="ARBA00006762"/>
    </source>
</evidence>